<dbReference type="GO" id="GO:0000981">
    <property type="term" value="F:DNA-binding transcription factor activity, RNA polymerase II-specific"/>
    <property type="evidence" value="ECO:0007669"/>
    <property type="project" value="TreeGrafter"/>
</dbReference>
<evidence type="ECO:0000313" key="8">
    <source>
        <dbReference type="EMBL" id="CAE0674739.1"/>
    </source>
</evidence>
<feature type="region of interest" description="Disordered" evidence="6">
    <location>
        <begin position="251"/>
        <end position="270"/>
    </location>
</feature>
<feature type="compositionally biased region" description="Acidic residues" evidence="6">
    <location>
        <begin position="1"/>
        <end position="10"/>
    </location>
</feature>
<dbReference type="InterPro" id="IPR003316">
    <property type="entry name" value="E2F_WHTH_DNA-bd_dom"/>
</dbReference>
<sequence length="421" mass="46492">MGDNAQADDESWQRLESSEGEGSSTSWIKLESGSDDRGDGQLHANGSNDEGESSHAQSLARKMSSFGGKRPKRRREAKATRAACSIRLISKRFLELHSNSEDGLLSLREAADQLGVEQRRVCDVTRILEGVAVISAEEGKLMRYKWKGYASLKDCLHRLQGEVEGSGESARRSGLSLLCRRFVQMLLDSSGGIHLKQAAKALAPLTKTNSTKATLRRLFDISNVLMSLGLVEKDQAGRFALREAFLPLDNVPDWGSEEGEGDEEGQPSLEDQWDENPEILAIADAVDDDPSVARTLPSSSRDDMGAPESTETRIECKQSKEAVSIKHNANPLLRRLLHEMRMEDSIADQAPSLKQMVSQDVISQKDTLRSLGILKVEHRRRLVQRFRQLSKPGKYAASYGFRASRPRNPEASSFAVASDGE</sequence>
<evidence type="ECO:0000256" key="5">
    <source>
        <dbReference type="RuleBase" id="RU003796"/>
    </source>
</evidence>
<dbReference type="EMBL" id="HBIV01037174">
    <property type="protein sequence ID" value="CAE0674739.1"/>
    <property type="molecule type" value="Transcribed_RNA"/>
</dbReference>
<dbReference type="GO" id="GO:0090575">
    <property type="term" value="C:RNA polymerase II transcription regulator complex"/>
    <property type="evidence" value="ECO:0007669"/>
    <property type="project" value="TreeGrafter"/>
</dbReference>
<organism evidence="8">
    <name type="scientific">Lotharella globosa</name>
    <dbReference type="NCBI Taxonomy" id="91324"/>
    <lineage>
        <taxon>Eukaryota</taxon>
        <taxon>Sar</taxon>
        <taxon>Rhizaria</taxon>
        <taxon>Cercozoa</taxon>
        <taxon>Chlorarachniophyceae</taxon>
        <taxon>Lotharella</taxon>
    </lineage>
</organism>
<evidence type="ECO:0000256" key="4">
    <source>
        <dbReference type="ARBA" id="ARBA00023163"/>
    </source>
</evidence>
<keyword evidence="3 5" id="KW-0238">DNA-binding</keyword>
<evidence type="ECO:0000256" key="6">
    <source>
        <dbReference type="SAM" id="MobiDB-lite"/>
    </source>
</evidence>
<evidence type="ECO:0000256" key="2">
    <source>
        <dbReference type="ARBA" id="ARBA00023015"/>
    </source>
</evidence>
<feature type="region of interest" description="Disordered" evidence="6">
    <location>
        <begin position="290"/>
        <end position="310"/>
    </location>
</feature>
<evidence type="ECO:0000256" key="1">
    <source>
        <dbReference type="ARBA" id="ARBA00010940"/>
    </source>
</evidence>
<feature type="domain" description="E2F/DP family winged-helix DNA-binding" evidence="7">
    <location>
        <begin position="81"/>
        <end position="148"/>
    </location>
</feature>
<protein>
    <recommendedName>
        <fullName evidence="7">E2F/DP family winged-helix DNA-binding domain-containing protein</fullName>
    </recommendedName>
</protein>
<dbReference type="InterPro" id="IPR036390">
    <property type="entry name" value="WH_DNA-bd_sf"/>
</dbReference>
<dbReference type="Gene3D" id="1.10.10.10">
    <property type="entry name" value="Winged helix-like DNA-binding domain superfamily/Winged helix DNA-binding domain"/>
    <property type="match status" value="2"/>
</dbReference>
<keyword evidence="5" id="KW-0539">Nucleus</keyword>
<comment type="similarity">
    <text evidence="1 5">Belongs to the E2F/DP family.</text>
</comment>
<feature type="compositionally biased region" description="Acidic residues" evidence="6">
    <location>
        <begin position="255"/>
        <end position="270"/>
    </location>
</feature>
<dbReference type="GO" id="GO:0000978">
    <property type="term" value="F:RNA polymerase II cis-regulatory region sequence-specific DNA binding"/>
    <property type="evidence" value="ECO:0007669"/>
    <property type="project" value="InterPro"/>
</dbReference>
<keyword evidence="4 5" id="KW-0804">Transcription</keyword>
<comment type="subcellular location">
    <subcellularLocation>
        <location evidence="5">Nucleus</location>
    </subcellularLocation>
</comment>
<feature type="region of interest" description="Disordered" evidence="6">
    <location>
        <begin position="1"/>
        <end position="79"/>
    </location>
</feature>
<keyword evidence="2 5" id="KW-0805">Transcription regulation</keyword>
<dbReference type="InterPro" id="IPR015633">
    <property type="entry name" value="E2F"/>
</dbReference>
<proteinExistence type="inferred from homology"/>
<evidence type="ECO:0000259" key="7">
    <source>
        <dbReference type="SMART" id="SM01372"/>
    </source>
</evidence>
<dbReference type="PANTHER" id="PTHR12081">
    <property type="entry name" value="TRANSCRIPTION FACTOR E2F"/>
    <property type="match status" value="1"/>
</dbReference>
<feature type="compositionally biased region" description="Basic and acidic residues" evidence="6">
    <location>
        <begin position="300"/>
        <end position="310"/>
    </location>
</feature>
<gene>
    <name evidence="8" type="ORF">LGLO00237_LOCUS26513</name>
</gene>
<feature type="region of interest" description="Disordered" evidence="6">
    <location>
        <begin position="397"/>
        <end position="421"/>
    </location>
</feature>
<dbReference type="AlphaFoldDB" id="A0A7S4DWF5"/>
<name>A0A7S4DWF5_9EUKA</name>
<feature type="domain" description="E2F/DP family winged-helix DNA-binding" evidence="7">
    <location>
        <begin position="170"/>
        <end position="243"/>
    </location>
</feature>
<dbReference type="SUPFAM" id="SSF46785">
    <property type="entry name" value="Winged helix' DNA-binding domain"/>
    <property type="match status" value="2"/>
</dbReference>
<reference evidence="8" key="1">
    <citation type="submission" date="2021-01" db="EMBL/GenBank/DDBJ databases">
        <authorList>
            <person name="Corre E."/>
            <person name="Pelletier E."/>
            <person name="Niang G."/>
            <person name="Scheremetjew M."/>
            <person name="Finn R."/>
            <person name="Kale V."/>
            <person name="Holt S."/>
            <person name="Cochrane G."/>
            <person name="Meng A."/>
            <person name="Brown T."/>
            <person name="Cohen L."/>
        </authorList>
    </citation>
    <scope>NUCLEOTIDE SEQUENCE</scope>
    <source>
        <strain evidence="8">CCCM811</strain>
    </source>
</reference>
<evidence type="ECO:0000256" key="3">
    <source>
        <dbReference type="ARBA" id="ARBA00023125"/>
    </source>
</evidence>
<dbReference type="SMART" id="SM01372">
    <property type="entry name" value="E2F_TDP"/>
    <property type="match status" value="2"/>
</dbReference>
<accession>A0A7S4DWF5</accession>
<dbReference type="Pfam" id="PF02319">
    <property type="entry name" value="WHD_E2F_TDP"/>
    <property type="match status" value="2"/>
</dbReference>
<dbReference type="InterPro" id="IPR036388">
    <property type="entry name" value="WH-like_DNA-bd_sf"/>
</dbReference>